<evidence type="ECO:0000313" key="2">
    <source>
        <dbReference type="EMBL" id="KAH9830129.1"/>
    </source>
</evidence>
<evidence type="ECO:0000313" key="3">
    <source>
        <dbReference type="Proteomes" id="UP000814176"/>
    </source>
</evidence>
<sequence length="337" mass="37576">MATGGTRQREDGDGVNSGGRNLKWWTRRPTQPWPSSDSQYGPVCESISARPTWPGSQPRRTRMICHGSGKNPTSGNQQSRLRGTIRFIRISPHRGRPQKAERRPHPARTSTPGCRDVRRVGVVSVSVRLNVSATTDRARAPLDFRMGRVQRAGYAYAYARTATIAFLRRRISPWESGLPRRRHEDWPFNWDKLDRTWQVPVSRRLRIRRLLETISQLRVNAHEAGYPPQAAAATAMEHSSHVVCMILRQYRLIDLPVSVRRRDKRAADVSLYQREGAGYTSSSPLWPGGPVGDRGSLSFADVSGAAQKVLAAAVPSSLLEITYTHIGPDSLGGKGDT</sequence>
<proteinExistence type="predicted"/>
<reference evidence="2 3" key="1">
    <citation type="journal article" date="2021" name="Environ. Microbiol.">
        <title>Gene family expansions and transcriptome signatures uncover fungal adaptations to wood decay.</title>
        <authorList>
            <person name="Hage H."/>
            <person name="Miyauchi S."/>
            <person name="Viragh M."/>
            <person name="Drula E."/>
            <person name="Min B."/>
            <person name="Chaduli D."/>
            <person name="Navarro D."/>
            <person name="Favel A."/>
            <person name="Norest M."/>
            <person name="Lesage-Meessen L."/>
            <person name="Balint B."/>
            <person name="Merenyi Z."/>
            <person name="de Eugenio L."/>
            <person name="Morin E."/>
            <person name="Martinez A.T."/>
            <person name="Baldrian P."/>
            <person name="Stursova M."/>
            <person name="Martinez M.J."/>
            <person name="Novotny C."/>
            <person name="Magnuson J.K."/>
            <person name="Spatafora J.W."/>
            <person name="Maurice S."/>
            <person name="Pangilinan J."/>
            <person name="Andreopoulos W."/>
            <person name="LaButti K."/>
            <person name="Hundley H."/>
            <person name="Na H."/>
            <person name="Kuo A."/>
            <person name="Barry K."/>
            <person name="Lipzen A."/>
            <person name="Henrissat B."/>
            <person name="Riley R."/>
            <person name="Ahrendt S."/>
            <person name="Nagy L.G."/>
            <person name="Grigoriev I.V."/>
            <person name="Martin F."/>
            <person name="Rosso M.N."/>
        </authorList>
    </citation>
    <scope>NUCLEOTIDE SEQUENCE [LARGE SCALE GENOMIC DNA]</scope>
    <source>
        <strain evidence="2 3">CIRM-BRFM 1785</strain>
    </source>
</reference>
<organism evidence="2 3">
    <name type="scientific">Rhodofomes roseus</name>
    <dbReference type="NCBI Taxonomy" id="34475"/>
    <lineage>
        <taxon>Eukaryota</taxon>
        <taxon>Fungi</taxon>
        <taxon>Dikarya</taxon>
        <taxon>Basidiomycota</taxon>
        <taxon>Agaricomycotina</taxon>
        <taxon>Agaricomycetes</taxon>
        <taxon>Polyporales</taxon>
        <taxon>Rhodofomes</taxon>
    </lineage>
</organism>
<feature type="region of interest" description="Disordered" evidence="1">
    <location>
        <begin position="1"/>
        <end position="79"/>
    </location>
</feature>
<name>A0ABQ8K1J6_9APHY</name>
<gene>
    <name evidence="2" type="ORF">C8Q71DRAFT_727644</name>
</gene>
<dbReference type="GeneID" id="72002611"/>
<evidence type="ECO:0000256" key="1">
    <source>
        <dbReference type="SAM" id="MobiDB-lite"/>
    </source>
</evidence>
<accession>A0ABQ8K1J6</accession>
<comment type="caution">
    <text evidence="2">The sequence shown here is derived from an EMBL/GenBank/DDBJ whole genome shotgun (WGS) entry which is preliminary data.</text>
</comment>
<keyword evidence="3" id="KW-1185">Reference proteome</keyword>
<feature type="compositionally biased region" description="Polar residues" evidence="1">
    <location>
        <begin position="70"/>
        <end position="79"/>
    </location>
</feature>
<protein>
    <submittedName>
        <fullName evidence="2">Uncharacterized protein</fullName>
    </submittedName>
</protein>
<dbReference type="Proteomes" id="UP000814176">
    <property type="component" value="Unassembled WGS sequence"/>
</dbReference>
<dbReference type="EMBL" id="JADCUA010000033">
    <property type="protein sequence ID" value="KAH9830129.1"/>
    <property type="molecule type" value="Genomic_DNA"/>
</dbReference>
<feature type="region of interest" description="Disordered" evidence="1">
    <location>
        <begin position="92"/>
        <end position="114"/>
    </location>
</feature>
<dbReference type="RefSeq" id="XP_047773481.1">
    <property type="nucleotide sequence ID" value="XM_047921879.1"/>
</dbReference>